<dbReference type="RefSeq" id="WP_086472677.1">
    <property type="nucleotide sequence ID" value="NZ_FXWJ01000001.1"/>
</dbReference>
<dbReference type="InterPro" id="IPR007344">
    <property type="entry name" value="GrpB/CoaE"/>
</dbReference>
<dbReference type="PANTHER" id="PTHR34822:SF1">
    <property type="entry name" value="GRPB FAMILY PROTEIN"/>
    <property type="match status" value="1"/>
</dbReference>
<organism evidence="2 3">
    <name type="scientific">Plantibacter elymi</name>
    <name type="common">nom. nud.</name>
    <dbReference type="NCBI Taxonomy" id="199708"/>
    <lineage>
        <taxon>Bacteria</taxon>
        <taxon>Bacillati</taxon>
        <taxon>Actinomycetota</taxon>
        <taxon>Actinomycetes</taxon>
        <taxon>Micrococcales</taxon>
        <taxon>Microbacteriaceae</taxon>
        <taxon>Plantibacter</taxon>
    </lineage>
</organism>
<dbReference type="Proteomes" id="UP000194464">
    <property type="component" value="Unassembled WGS sequence"/>
</dbReference>
<feature type="domain" description="Imm-5-like" evidence="1">
    <location>
        <begin position="6"/>
        <end position="131"/>
    </location>
</feature>
<evidence type="ECO:0000259" key="1">
    <source>
        <dbReference type="Pfam" id="PF21805"/>
    </source>
</evidence>
<protein>
    <submittedName>
        <fullName evidence="2">GrpB domain, predicted nucleotidyltransferase, UPF0157 family</fullName>
    </submittedName>
</protein>
<accession>A0ABY1R9U4</accession>
<sequence length="357" mass="38772">MLSPQSLSEADRRLVASWAADCAERVLPLFEAEAPDDDRPRDAIARARAYASGELDTAGEIRRRFVANQASQVVTSTAAKAAAWSAGQASGVAHMGAHALGAAAYAAKAAELHQAGAGTTEIAWQLEHLSDPARTALRLLPALGTDPSGPLGTGLLASGVLGDNIRAIQNGLLRRPCRRDVTTLELVGGPEPVRVELHDADPEWPERYLEHRQRILDAIGASAVAIEHIGSTSVPGLAAKPIVDLVVAVEDITAEEDYLDPLLTAGYVLRVREPRHRMVRTPERDVHVHLYEQGAPEIDEYLLLRDHLRSDADDRALYERTKRELLGRSWNDMNDYADAKTEVILAIKARARAALSR</sequence>
<dbReference type="PANTHER" id="PTHR34822">
    <property type="entry name" value="GRPB DOMAIN PROTEIN (AFU_ORTHOLOGUE AFUA_1G01530)"/>
    <property type="match status" value="1"/>
</dbReference>
<dbReference type="Pfam" id="PF21805">
    <property type="entry name" value="Imm5_like"/>
    <property type="match status" value="1"/>
</dbReference>
<dbReference type="InterPro" id="IPR048667">
    <property type="entry name" value="Imm5-like"/>
</dbReference>
<dbReference type="Pfam" id="PF04229">
    <property type="entry name" value="GrpB"/>
    <property type="match status" value="1"/>
</dbReference>
<keyword evidence="3" id="KW-1185">Reference proteome</keyword>
<dbReference type="InterPro" id="IPR043519">
    <property type="entry name" value="NT_sf"/>
</dbReference>
<comment type="caution">
    <text evidence="2">The sequence shown here is derived from an EMBL/GenBank/DDBJ whole genome shotgun (WGS) entry which is preliminary data.</text>
</comment>
<dbReference type="Gene3D" id="3.30.460.10">
    <property type="entry name" value="Beta Polymerase, domain 2"/>
    <property type="match status" value="1"/>
</dbReference>
<dbReference type="EMBL" id="FXWJ01000001">
    <property type="protein sequence ID" value="SMQ60575.1"/>
    <property type="molecule type" value="Genomic_DNA"/>
</dbReference>
<proteinExistence type="predicted"/>
<reference evidence="2 3" key="1">
    <citation type="submission" date="2017-04" db="EMBL/GenBank/DDBJ databases">
        <authorList>
            <person name="Varghese N."/>
            <person name="Submissions S."/>
        </authorList>
    </citation>
    <scope>NUCLEOTIDE SEQUENCE [LARGE SCALE GENOMIC DNA]</scope>
    <source>
        <strain evidence="2 3">VKM Ac-1784</strain>
    </source>
</reference>
<name>A0ABY1R9U4_9MICO</name>
<evidence type="ECO:0000313" key="2">
    <source>
        <dbReference type="EMBL" id="SMQ60575.1"/>
    </source>
</evidence>
<gene>
    <name evidence="2" type="ORF">SAMN06295909_0466</name>
</gene>
<dbReference type="SUPFAM" id="SSF81301">
    <property type="entry name" value="Nucleotidyltransferase"/>
    <property type="match status" value="1"/>
</dbReference>
<evidence type="ECO:0000313" key="3">
    <source>
        <dbReference type="Proteomes" id="UP000194464"/>
    </source>
</evidence>